<dbReference type="PANTHER" id="PTHR30352">
    <property type="entry name" value="PYRUVATE FORMATE-LYASE-ACTIVATING ENZYME"/>
    <property type="match status" value="1"/>
</dbReference>
<keyword evidence="4" id="KW-0479">Metal-binding</keyword>
<evidence type="ECO:0000313" key="9">
    <source>
        <dbReference type="Proteomes" id="UP000578819"/>
    </source>
</evidence>
<keyword evidence="8" id="KW-0560">Oxidoreductase</keyword>
<name>A0A7W7WMK3_9ACTN</name>
<keyword evidence="6" id="KW-0411">Iron-sulfur</keyword>
<keyword evidence="5" id="KW-0408">Iron</keyword>
<evidence type="ECO:0000256" key="6">
    <source>
        <dbReference type="ARBA" id="ARBA00023014"/>
    </source>
</evidence>
<dbReference type="InterPro" id="IPR034457">
    <property type="entry name" value="Organic_radical-activating"/>
</dbReference>
<dbReference type="Pfam" id="PF04055">
    <property type="entry name" value="Radical_SAM"/>
    <property type="match status" value="1"/>
</dbReference>
<dbReference type="PANTHER" id="PTHR30352:SF13">
    <property type="entry name" value="GLYCYL-RADICAL ENZYME ACTIVATING ENZYME YJJW-RELATED"/>
    <property type="match status" value="1"/>
</dbReference>
<evidence type="ECO:0000256" key="1">
    <source>
        <dbReference type="ARBA" id="ARBA00001966"/>
    </source>
</evidence>
<evidence type="ECO:0000259" key="7">
    <source>
        <dbReference type="PROSITE" id="PS51918"/>
    </source>
</evidence>
<keyword evidence="9" id="KW-1185">Reference proteome</keyword>
<evidence type="ECO:0000256" key="3">
    <source>
        <dbReference type="ARBA" id="ARBA00022691"/>
    </source>
</evidence>
<dbReference type="SFLD" id="SFLDS00029">
    <property type="entry name" value="Radical_SAM"/>
    <property type="match status" value="1"/>
</dbReference>
<dbReference type="InterPro" id="IPR007197">
    <property type="entry name" value="rSAM"/>
</dbReference>
<dbReference type="EMBL" id="JACHJW010000001">
    <property type="protein sequence ID" value="MBB4956554.1"/>
    <property type="molecule type" value="Genomic_DNA"/>
</dbReference>
<protein>
    <submittedName>
        <fullName evidence="8">Pyruvate formate lyase activating enzyme</fullName>
        <ecNumber evidence="8">1.97.1.4</ecNumber>
    </submittedName>
</protein>
<keyword evidence="3" id="KW-0949">S-adenosyl-L-methionine</keyword>
<organism evidence="8 9">
    <name type="scientific">Micromonospora polyrhachis</name>
    <dbReference type="NCBI Taxonomy" id="1282883"/>
    <lineage>
        <taxon>Bacteria</taxon>
        <taxon>Bacillati</taxon>
        <taxon>Actinomycetota</taxon>
        <taxon>Actinomycetes</taxon>
        <taxon>Micromonosporales</taxon>
        <taxon>Micromonosporaceae</taxon>
        <taxon>Micromonospora</taxon>
    </lineage>
</organism>
<dbReference type="GO" id="GO:0046872">
    <property type="term" value="F:metal ion binding"/>
    <property type="evidence" value="ECO:0007669"/>
    <property type="project" value="UniProtKB-KW"/>
</dbReference>
<dbReference type="NCBIfam" id="TIGR02495">
    <property type="entry name" value="NrdG2"/>
    <property type="match status" value="1"/>
</dbReference>
<reference evidence="8 9" key="1">
    <citation type="submission" date="2020-08" db="EMBL/GenBank/DDBJ databases">
        <title>Sequencing the genomes of 1000 actinobacteria strains.</title>
        <authorList>
            <person name="Klenk H.-P."/>
        </authorList>
    </citation>
    <scope>NUCLEOTIDE SEQUENCE [LARGE SCALE GENOMIC DNA]</scope>
    <source>
        <strain evidence="8 9">DSM 45886</strain>
    </source>
</reference>
<evidence type="ECO:0000256" key="5">
    <source>
        <dbReference type="ARBA" id="ARBA00023004"/>
    </source>
</evidence>
<dbReference type="CDD" id="cd01335">
    <property type="entry name" value="Radical_SAM"/>
    <property type="match status" value="1"/>
</dbReference>
<feature type="domain" description="Radical SAM core" evidence="7">
    <location>
        <begin position="15"/>
        <end position="196"/>
    </location>
</feature>
<evidence type="ECO:0000256" key="4">
    <source>
        <dbReference type="ARBA" id="ARBA00022723"/>
    </source>
</evidence>
<accession>A0A7W7WMK3</accession>
<dbReference type="GO" id="GO:0043365">
    <property type="term" value="F:[formate-C-acetyltransferase]-activating enzyme activity"/>
    <property type="evidence" value="ECO:0007669"/>
    <property type="project" value="UniProtKB-EC"/>
</dbReference>
<dbReference type="Proteomes" id="UP000578819">
    <property type="component" value="Unassembled WGS sequence"/>
</dbReference>
<dbReference type="GO" id="GO:0051539">
    <property type="term" value="F:4 iron, 4 sulfur cluster binding"/>
    <property type="evidence" value="ECO:0007669"/>
    <property type="project" value="UniProtKB-KW"/>
</dbReference>
<comment type="cofactor">
    <cofactor evidence="1">
        <name>[4Fe-4S] cluster</name>
        <dbReference type="ChEBI" id="CHEBI:49883"/>
    </cofactor>
</comment>
<comment type="caution">
    <text evidence="8">The sequence shown here is derived from an EMBL/GenBank/DDBJ whole genome shotgun (WGS) entry which is preliminary data.</text>
</comment>
<dbReference type="GO" id="GO:0016829">
    <property type="term" value="F:lyase activity"/>
    <property type="evidence" value="ECO:0007669"/>
    <property type="project" value="UniProtKB-KW"/>
</dbReference>
<gene>
    <name evidence="8" type="ORF">FHR38_000287</name>
</gene>
<keyword evidence="8" id="KW-0670">Pyruvate</keyword>
<proteinExistence type="predicted"/>
<dbReference type="SFLD" id="SFLDG01094">
    <property type="entry name" value="Uncharacterised_Radical_SAM_Su"/>
    <property type="match status" value="1"/>
</dbReference>
<evidence type="ECO:0000256" key="2">
    <source>
        <dbReference type="ARBA" id="ARBA00022485"/>
    </source>
</evidence>
<evidence type="ECO:0000313" key="8">
    <source>
        <dbReference type="EMBL" id="MBB4956554.1"/>
    </source>
</evidence>
<dbReference type="EC" id="1.97.1.4" evidence="8"/>
<dbReference type="PROSITE" id="PS51918">
    <property type="entry name" value="RADICAL_SAM"/>
    <property type="match status" value="1"/>
</dbReference>
<dbReference type="InterPro" id="IPR058240">
    <property type="entry name" value="rSAM_sf"/>
</dbReference>
<sequence length="196" mass="21898">MIRIGGWSRLSTCDWPGRLVTTVFCQGCPWRCGYCHNPELLDPRAEPAVRWETVTTHLARRQGLLDGVVFSGGEPLLQPRLAEAMHEVRTLGYTVGLHTGGGYPRRFGQILDQGLVDWVGFDIKASPDAYDDVTGVPNSAGPALRSLRHLLDSHVAHQLRTTVDPTLLDDGNVTELRIWLTRQGIRDHVWQEARGR</sequence>
<dbReference type="RefSeq" id="WP_184532078.1">
    <property type="nucleotide sequence ID" value="NZ_JACHJW010000001.1"/>
</dbReference>
<dbReference type="AlphaFoldDB" id="A0A7W7WMK3"/>
<dbReference type="SUPFAM" id="SSF102114">
    <property type="entry name" value="Radical SAM enzymes"/>
    <property type="match status" value="1"/>
</dbReference>
<keyword evidence="2" id="KW-0004">4Fe-4S</keyword>
<keyword evidence="8" id="KW-0456">Lyase</keyword>
<dbReference type="InterPro" id="IPR013785">
    <property type="entry name" value="Aldolase_TIM"/>
</dbReference>
<dbReference type="Gene3D" id="3.20.20.70">
    <property type="entry name" value="Aldolase class I"/>
    <property type="match status" value="1"/>
</dbReference>
<dbReference type="InterPro" id="IPR012840">
    <property type="entry name" value="NrdG2"/>
</dbReference>